<dbReference type="RefSeq" id="WP_387701898.1">
    <property type="nucleotide sequence ID" value="NZ_JBIAMX010000014.1"/>
</dbReference>
<organism evidence="4 5">
    <name type="scientific">Nocardia thailandica</name>
    <dbReference type="NCBI Taxonomy" id="257275"/>
    <lineage>
        <taxon>Bacteria</taxon>
        <taxon>Bacillati</taxon>
        <taxon>Actinomycetota</taxon>
        <taxon>Actinomycetes</taxon>
        <taxon>Mycobacteriales</taxon>
        <taxon>Nocardiaceae</taxon>
        <taxon>Nocardia</taxon>
    </lineage>
</organism>
<accession>A0ABW6PSQ4</accession>
<keyword evidence="5" id="KW-1185">Reference proteome</keyword>
<comment type="caution">
    <text evidence="4">The sequence shown here is derived from an EMBL/GenBank/DDBJ whole genome shotgun (WGS) entry which is preliminary data.</text>
</comment>
<dbReference type="Proteomes" id="UP001601444">
    <property type="component" value="Unassembled WGS sequence"/>
</dbReference>
<reference evidence="4 5" key="1">
    <citation type="submission" date="2024-10" db="EMBL/GenBank/DDBJ databases">
        <title>The Natural Products Discovery Center: Release of the First 8490 Sequenced Strains for Exploring Actinobacteria Biosynthetic Diversity.</title>
        <authorList>
            <person name="Kalkreuter E."/>
            <person name="Kautsar S.A."/>
            <person name="Yang D."/>
            <person name="Bader C.D."/>
            <person name="Teijaro C.N."/>
            <person name="Fluegel L."/>
            <person name="Davis C.M."/>
            <person name="Simpson J.R."/>
            <person name="Lauterbach L."/>
            <person name="Steele A.D."/>
            <person name="Gui C."/>
            <person name="Meng S."/>
            <person name="Li G."/>
            <person name="Viehrig K."/>
            <person name="Ye F."/>
            <person name="Su P."/>
            <person name="Kiefer A.F."/>
            <person name="Nichols A."/>
            <person name="Cepeda A.J."/>
            <person name="Yan W."/>
            <person name="Fan B."/>
            <person name="Jiang Y."/>
            <person name="Adhikari A."/>
            <person name="Zheng C.-J."/>
            <person name="Schuster L."/>
            <person name="Cowan T.M."/>
            <person name="Smanski M.J."/>
            <person name="Chevrette M.G."/>
            <person name="De Carvalho L.P.S."/>
            <person name="Shen B."/>
        </authorList>
    </citation>
    <scope>NUCLEOTIDE SEQUENCE [LARGE SCALE GENOMIC DNA]</scope>
    <source>
        <strain evidence="4 5">NPDC004045</strain>
    </source>
</reference>
<feature type="compositionally biased region" description="Low complexity" evidence="1">
    <location>
        <begin position="21"/>
        <end position="36"/>
    </location>
</feature>
<name>A0ABW6PSQ4_9NOCA</name>
<evidence type="ECO:0000256" key="2">
    <source>
        <dbReference type="SAM" id="SignalP"/>
    </source>
</evidence>
<dbReference type="InterPro" id="IPR056303">
    <property type="entry name" value="AMIN-like"/>
</dbReference>
<proteinExistence type="predicted"/>
<keyword evidence="2" id="KW-0732">Signal</keyword>
<feature type="signal peptide" evidence="2">
    <location>
        <begin position="1"/>
        <end position="17"/>
    </location>
</feature>
<protein>
    <recommendedName>
        <fullName evidence="3">AMIN-like domain-containing protein</fullName>
    </recommendedName>
</protein>
<feature type="region of interest" description="Disordered" evidence="1">
    <location>
        <begin position="21"/>
        <end position="59"/>
    </location>
</feature>
<feature type="domain" description="AMIN-like" evidence="3">
    <location>
        <begin position="64"/>
        <end position="189"/>
    </location>
</feature>
<evidence type="ECO:0000256" key="1">
    <source>
        <dbReference type="SAM" id="MobiDB-lite"/>
    </source>
</evidence>
<gene>
    <name evidence="4" type="ORF">ACFYTF_21730</name>
</gene>
<evidence type="ECO:0000313" key="5">
    <source>
        <dbReference type="Proteomes" id="UP001601444"/>
    </source>
</evidence>
<dbReference type="EMBL" id="JBIAMX010000014">
    <property type="protein sequence ID" value="MFF0545456.1"/>
    <property type="molecule type" value="Genomic_DNA"/>
</dbReference>
<dbReference type="Pfam" id="PF24837">
    <property type="entry name" value="AMIN-like"/>
    <property type="match status" value="1"/>
</dbReference>
<feature type="chain" id="PRO_5047503159" description="AMIN-like domain-containing protein" evidence="2">
    <location>
        <begin position="18"/>
        <end position="191"/>
    </location>
</feature>
<evidence type="ECO:0000313" key="4">
    <source>
        <dbReference type="EMBL" id="MFF0545456.1"/>
    </source>
</evidence>
<evidence type="ECO:0000259" key="3">
    <source>
        <dbReference type="Pfam" id="PF24837"/>
    </source>
</evidence>
<dbReference type="PROSITE" id="PS51257">
    <property type="entry name" value="PROKAR_LIPOPROTEIN"/>
    <property type="match status" value="1"/>
</dbReference>
<sequence length="191" mass="19386">MRNVLVPLLAAAAVAVAGCATDSPAAAPPSSTTPPAGTFTDATGALPADSDPKTAEAGPGAALTVTEIRLGKQPGFDRVVYQFGGTGTPGWDVRYVDQAVRDGSGRTVDVAGSILEVRILGAVYPFDTTEVPYAGPDPTTDPGVPEITGVYKPLVFEGVAQSFIGVRGDRPAFTVSSLTGPTRLVVDIATG</sequence>